<gene>
    <name evidence="2" type="ordered locus">Deima_0937</name>
</gene>
<dbReference type="EMBL" id="CP002454">
    <property type="protein sequence ID" value="ADV66590.1"/>
    <property type="molecule type" value="Genomic_DNA"/>
</dbReference>
<dbReference type="AlphaFoldDB" id="E8U6A1"/>
<dbReference type="MEROPS" id="M78.002"/>
<dbReference type="KEGG" id="dmr:Deima_0937"/>
<dbReference type="Gene3D" id="1.10.10.2910">
    <property type="match status" value="1"/>
</dbReference>
<dbReference type="RefSeq" id="WP_013556095.1">
    <property type="nucleotide sequence ID" value="NC_014958.1"/>
</dbReference>
<dbReference type="eggNOG" id="COG2856">
    <property type="taxonomic scope" value="Bacteria"/>
</dbReference>
<accession>E8U6A1</accession>
<proteinExistence type="predicted"/>
<dbReference type="PANTHER" id="PTHR43236:SF2">
    <property type="entry name" value="BLL0069 PROTEIN"/>
    <property type="match status" value="1"/>
</dbReference>
<evidence type="ECO:0000313" key="2">
    <source>
        <dbReference type="EMBL" id="ADV66590.1"/>
    </source>
</evidence>
<dbReference type="InterPro" id="IPR052345">
    <property type="entry name" value="Rad_response_metalloprotease"/>
</dbReference>
<protein>
    <recommendedName>
        <fullName evidence="1">IrrE N-terminal-like domain-containing protein</fullName>
    </recommendedName>
</protein>
<dbReference type="Pfam" id="PF06114">
    <property type="entry name" value="Peptidase_M78"/>
    <property type="match status" value="1"/>
</dbReference>
<sequence>MTHDADGLAPHKARMRELARAYADAAPSRDAHGLTDPLGAKLVYMDLGDRDGAYDPEHGVILVNSKVQPGRQRFTLAHEISHALLLADDDLLSALHDEYDGDRLEQVIETLCNVGAAAILMPHELLTELLTRFGATGRAVAELARRADVSVSTAMYALAECVTDRVLFAVAVAAGGRLTVRASAATDGVKYTLSNGTAIPDDHPIHDAHATHLEITARSYVPFRSGRRLPARVNAYPLRGRVVASFTLDQPAPPDGTTPGSDA</sequence>
<evidence type="ECO:0000259" key="1">
    <source>
        <dbReference type="Pfam" id="PF06114"/>
    </source>
</evidence>
<dbReference type="Gene3D" id="3.30.450.130">
    <property type="entry name" value="irre protein"/>
    <property type="match status" value="1"/>
</dbReference>
<dbReference type="STRING" id="709986.Deima_0937"/>
<dbReference type="InterPro" id="IPR010359">
    <property type="entry name" value="IrrE_HExxH"/>
</dbReference>
<keyword evidence="3" id="KW-1185">Reference proteome</keyword>
<reference evidence="3" key="2">
    <citation type="submission" date="2011-01" db="EMBL/GenBank/DDBJ databases">
        <title>The complete genome of Deinococcus maricopensis DSM 21211.</title>
        <authorList>
            <consortium name="US DOE Joint Genome Institute (JGI-PGF)"/>
            <person name="Lucas S."/>
            <person name="Copeland A."/>
            <person name="Lapidus A."/>
            <person name="Goodwin L."/>
            <person name="Pitluck S."/>
            <person name="Kyrpides N."/>
            <person name="Mavromatis K."/>
            <person name="Pagani I."/>
            <person name="Ivanova N."/>
            <person name="Ovchinnikova G."/>
            <person name="Zeytun A."/>
            <person name="Detter J.C."/>
            <person name="Han C."/>
            <person name="Land M."/>
            <person name="Hauser L."/>
            <person name="Markowitz V."/>
            <person name="Cheng J.-F."/>
            <person name="Hugenholtz P."/>
            <person name="Woyke T."/>
            <person name="Wu D."/>
            <person name="Pukall R."/>
            <person name="Gehrich-Schroeter G."/>
            <person name="Brambilla E."/>
            <person name="Klenk H.-P."/>
            <person name="Eisen J.A."/>
        </authorList>
    </citation>
    <scope>NUCLEOTIDE SEQUENCE [LARGE SCALE GENOMIC DNA]</scope>
    <source>
        <strain evidence="3">DSM 21211 / LMG 22137 / NRRL B-23946 / LB-34</strain>
    </source>
</reference>
<dbReference type="PANTHER" id="PTHR43236">
    <property type="entry name" value="ANTITOXIN HIGA1"/>
    <property type="match status" value="1"/>
</dbReference>
<dbReference type="Proteomes" id="UP000008635">
    <property type="component" value="Chromosome"/>
</dbReference>
<dbReference type="HOGENOM" id="CLU_1052605_0_0_0"/>
<evidence type="ECO:0000313" key="3">
    <source>
        <dbReference type="Proteomes" id="UP000008635"/>
    </source>
</evidence>
<reference evidence="2 3" key="1">
    <citation type="journal article" date="2011" name="Stand. Genomic Sci.">
        <title>Complete genome sequence of Deinococcus maricopensis type strain (LB-34).</title>
        <authorList>
            <person name="Pukall R."/>
            <person name="Zeytun A."/>
            <person name="Lucas S."/>
            <person name="Lapidus A."/>
            <person name="Hammon N."/>
            <person name="Deshpande S."/>
            <person name="Nolan M."/>
            <person name="Cheng J.F."/>
            <person name="Pitluck S."/>
            <person name="Liolios K."/>
            <person name="Pagani I."/>
            <person name="Mikhailova N."/>
            <person name="Ivanova N."/>
            <person name="Mavromatis K."/>
            <person name="Pati A."/>
            <person name="Tapia R."/>
            <person name="Han C."/>
            <person name="Goodwin L."/>
            <person name="Chen A."/>
            <person name="Palaniappan K."/>
            <person name="Land M."/>
            <person name="Hauser L."/>
            <person name="Chang Y.J."/>
            <person name="Jeffries C.D."/>
            <person name="Brambilla E.M."/>
            <person name="Rohde M."/>
            <person name="Goker M."/>
            <person name="Detter J.C."/>
            <person name="Woyke T."/>
            <person name="Bristow J."/>
            <person name="Eisen J.A."/>
            <person name="Markowitz V."/>
            <person name="Hugenholtz P."/>
            <person name="Kyrpides N.C."/>
            <person name="Klenk H.P."/>
        </authorList>
    </citation>
    <scope>NUCLEOTIDE SEQUENCE [LARGE SCALE GENOMIC DNA]</scope>
    <source>
        <strain evidence="3">DSM 21211 / LMG 22137 / NRRL B-23946 / LB-34</strain>
    </source>
</reference>
<name>E8U6A1_DEIML</name>
<feature type="domain" description="IrrE N-terminal-like" evidence="1">
    <location>
        <begin position="38"/>
        <end position="158"/>
    </location>
</feature>
<organism evidence="2 3">
    <name type="scientific">Deinococcus maricopensis (strain DSM 21211 / LMG 22137 / NRRL B-23946 / LB-34)</name>
    <dbReference type="NCBI Taxonomy" id="709986"/>
    <lineage>
        <taxon>Bacteria</taxon>
        <taxon>Thermotogati</taxon>
        <taxon>Deinococcota</taxon>
        <taxon>Deinococci</taxon>
        <taxon>Deinococcales</taxon>
        <taxon>Deinococcaceae</taxon>
        <taxon>Deinococcus</taxon>
    </lineage>
</organism>